<organism evidence="1 2">
    <name type="scientific">Sphingomonas panacis</name>
    <dbReference type="NCBI Taxonomy" id="1560345"/>
    <lineage>
        <taxon>Bacteria</taxon>
        <taxon>Pseudomonadati</taxon>
        <taxon>Pseudomonadota</taxon>
        <taxon>Alphaproteobacteria</taxon>
        <taxon>Sphingomonadales</taxon>
        <taxon>Sphingomonadaceae</taxon>
        <taxon>Sphingomonas</taxon>
    </lineage>
</organism>
<name>A0A1B3ZHP0_9SPHN</name>
<protein>
    <submittedName>
        <fullName evidence="1">Uncharacterized protein</fullName>
    </submittedName>
</protein>
<dbReference type="Proteomes" id="UP000094256">
    <property type="component" value="Chromosome"/>
</dbReference>
<dbReference type="AlphaFoldDB" id="A0A1B3ZHP0"/>
<accession>A0A1B3ZHP0</accession>
<evidence type="ECO:0000313" key="2">
    <source>
        <dbReference type="Proteomes" id="UP000094256"/>
    </source>
</evidence>
<sequence length="62" mass="6801">MDAASPKRAALASYENAYAVAVQMRRSTGRPHFVLRTNDPLQPFRVTSIGPARCQTLLTLIA</sequence>
<dbReference type="KEGG" id="span:AWL63_19405"/>
<gene>
    <name evidence="1" type="ORF">AWL63_19405</name>
</gene>
<dbReference type="EMBL" id="CP014168">
    <property type="protein sequence ID" value="AOH86945.1"/>
    <property type="molecule type" value="Genomic_DNA"/>
</dbReference>
<keyword evidence="2" id="KW-1185">Reference proteome</keyword>
<dbReference type="STRING" id="1560345.AWL63_19405"/>
<proteinExistence type="predicted"/>
<dbReference type="OrthoDB" id="7451261at2"/>
<evidence type="ECO:0000313" key="1">
    <source>
        <dbReference type="EMBL" id="AOH86945.1"/>
    </source>
</evidence>
<reference evidence="1 2" key="1">
    <citation type="submission" date="2016-01" db="EMBL/GenBank/DDBJ databases">
        <title>Complete genome and mega plasmid sequence of Sphingomonas panacis DCY99 elicits systemic resistance in rice to Xanthomonas oryzae.</title>
        <authorList>
            <person name="Kim Y.J."/>
            <person name="Yang D.C."/>
            <person name="Sing P."/>
        </authorList>
    </citation>
    <scope>NUCLEOTIDE SEQUENCE [LARGE SCALE GENOMIC DNA]</scope>
    <source>
        <strain evidence="1 2">DCY99</strain>
    </source>
</reference>